<keyword evidence="2" id="KW-1185">Reference proteome</keyword>
<proteinExistence type="predicted"/>
<dbReference type="EMBL" id="CP013480">
    <property type="protein sequence ID" value="ALS61439.1"/>
    <property type="molecule type" value="Genomic_DNA"/>
</dbReference>
<organism evidence="1 2">
    <name type="scientific">Pandoraea norimbergensis</name>
    <dbReference type="NCBI Taxonomy" id="93219"/>
    <lineage>
        <taxon>Bacteria</taxon>
        <taxon>Pseudomonadati</taxon>
        <taxon>Pseudomonadota</taxon>
        <taxon>Betaproteobacteria</taxon>
        <taxon>Burkholderiales</taxon>
        <taxon>Burkholderiaceae</taxon>
        <taxon>Pandoraea</taxon>
    </lineage>
</organism>
<dbReference type="RefSeq" id="WP_058378350.1">
    <property type="nucleotide sequence ID" value="NZ_CP013480.3"/>
</dbReference>
<evidence type="ECO:0008006" key="3">
    <source>
        <dbReference type="Google" id="ProtNLM"/>
    </source>
</evidence>
<dbReference type="Proteomes" id="UP000060277">
    <property type="component" value="Chromosome"/>
</dbReference>
<reference evidence="2" key="1">
    <citation type="submission" date="2015-12" db="EMBL/GenBank/DDBJ databases">
        <title>Complete genome sequence of Pandoraea norimbergensis DSM 11628.</title>
        <authorList>
            <person name="Ee R."/>
            <person name="Lim Y.-L."/>
            <person name="Yong D."/>
            <person name="Yin W.-F."/>
            <person name="Chan K.-G."/>
        </authorList>
    </citation>
    <scope>NUCLEOTIDE SEQUENCE [LARGE SCALE GENOMIC DNA]</scope>
    <source>
        <strain evidence="2">DSM 11628</strain>
    </source>
</reference>
<sequence length="209" mass="22574">MEIESIVNLKPGILEATGGNGDQLLVDDFYNREFVHIEVPQYDGMAAGQTVGGRWRGPSSVYDTSIWTVTIPARVALRVPRREVLDAIGSAVAVTFSVKRGTSPIEISDVLNLRVQGTPLPMPTINAGRTQVTVLYGTQVVGQTARVRWEGRVVRDTELQAVVPGLANTFNIPAGWVSESAGTTVFVTYAIGTTASDPYLFSRVLRVAL</sequence>
<accession>A0ABM5WLX1</accession>
<protein>
    <recommendedName>
        <fullName evidence="3">Minor tail protein</fullName>
    </recommendedName>
</protein>
<name>A0ABM5WLX1_9BURK</name>
<gene>
    <name evidence="1" type="ORF">AT302_18335</name>
</gene>
<evidence type="ECO:0000313" key="2">
    <source>
        <dbReference type="Proteomes" id="UP000060277"/>
    </source>
</evidence>
<evidence type="ECO:0000313" key="1">
    <source>
        <dbReference type="EMBL" id="ALS61439.1"/>
    </source>
</evidence>